<dbReference type="AlphaFoldDB" id="A0A0F9P8C3"/>
<organism evidence="1">
    <name type="scientific">marine sediment metagenome</name>
    <dbReference type="NCBI Taxonomy" id="412755"/>
    <lineage>
        <taxon>unclassified sequences</taxon>
        <taxon>metagenomes</taxon>
        <taxon>ecological metagenomes</taxon>
    </lineage>
</organism>
<name>A0A0F9P8C3_9ZZZZ</name>
<gene>
    <name evidence="1" type="ORF">LCGC14_1246170</name>
</gene>
<protein>
    <submittedName>
        <fullName evidence="1">Uncharacterized protein</fullName>
    </submittedName>
</protein>
<evidence type="ECO:0000313" key="1">
    <source>
        <dbReference type="EMBL" id="KKM89687.1"/>
    </source>
</evidence>
<comment type="caution">
    <text evidence="1">The sequence shown here is derived from an EMBL/GenBank/DDBJ whole genome shotgun (WGS) entry which is preliminary data.</text>
</comment>
<proteinExistence type="predicted"/>
<reference evidence="1" key="1">
    <citation type="journal article" date="2015" name="Nature">
        <title>Complex archaea that bridge the gap between prokaryotes and eukaryotes.</title>
        <authorList>
            <person name="Spang A."/>
            <person name="Saw J.H."/>
            <person name="Jorgensen S.L."/>
            <person name="Zaremba-Niedzwiedzka K."/>
            <person name="Martijn J."/>
            <person name="Lind A.E."/>
            <person name="van Eijk R."/>
            <person name="Schleper C."/>
            <person name="Guy L."/>
            <person name="Ettema T.J."/>
        </authorList>
    </citation>
    <scope>NUCLEOTIDE SEQUENCE</scope>
</reference>
<sequence length="77" mass="8598">MTTSQLTLSEVRRVARHMKEHAVPVEDLACSWCGRVKKGYYGMHSGTPICSVPWGTALDRMLAAVEHLPLGENHDHK</sequence>
<accession>A0A0F9P8C3</accession>
<dbReference type="EMBL" id="LAZR01006780">
    <property type="protein sequence ID" value="KKM89687.1"/>
    <property type="molecule type" value="Genomic_DNA"/>
</dbReference>